<organism evidence="2">
    <name type="scientific">uncultured Thermomicrobiales bacterium</name>
    <dbReference type="NCBI Taxonomy" id="1645740"/>
    <lineage>
        <taxon>Bacteria</taxon>
        <taxon>Pseudomonadati</taxon>
        <taxon>Thermomicrobiota</taxon>
        <taxon>Thermomicrobia</taxon>
        <taxon>Thermomicrobiales</taxon>
        <taxon>environmental samples</taxon>
    </lineage>
</organism>
<dbReference type="AlphaFoldDB" id="A0A6J4U5S7"/>
<name>A0A6J4U5S7_9BACT</name>
<feature type="region of interest" description="Disordered" evidence="1">
    <location>
        <begin position="1"/>
        <end position="50"/>
    </location>
</feature>
<feature type="non-terminal residue" evidence="2">
    <location>
        <position position="50"/>
    </location>
</feature>
<accession>A0A6J4U5S7</accession>
<dbReference type="EMBL" id="CADCWE010000112">
    <property type="protein sequence ID" value="CAA9539777.1"/>
    <property type="molecule type" value="Genomic_DNA"/>
</dbReference>
<proteinExistence type="predicted"/>
<gene>
    <name evidence="2" type="ORF">AVDCRST_MAG73-1802</name>
</gene>
<evidence type="ECO:0000313" key="2">
    <source>
        <dbReference type="EMBL" id="CAA9539777.1"/>
    </source>
</evidence>
<protein>
    <submittedName>
        <fullName evidence="2">Uncharacterized protein</fullName>
    </submittedName>
</protein>
<feature type="compositionally biased region" description="Basic residues" evidence="1">
    <location>
        <begin position="1"/>
        <end position="22"/>
    </location>
</feature>
<evidence type="ECO:0000256" key="1">
    <source>
        <dbReference type="SAM" id="MobiDB-lite"/>
    </source>
</evidence>
<feature type="non-terminal residue" evidence="2">
    <location>
        <position position="1"/>
    </location>
</feature>
<sequence>PASGRRHLLRERHLRLRGGGRPRRGELRRGPHRTGGQLGGDLPSLPNVSL</sequence>
<reference evidence="2" key="1">
    <citation type="submission" date="2020-02" db="EMBL/GenBank/DDBJ databases">
        <authorList>
            <person name="Meier V. D."/>
        </authorList>
    </citation>
    <scope>NUCLEOTIDE SEQUENCE</scope>
    <source>
        <strain evidence="2">AVDCRST_MAG73</strain>
    </source>
</reference>